<comment type="caution">
    <text evidence="2">The sequence shown here is derived from an EMBL/GenBank/DDBJ whole genome shotgun (WGS) entry which is preliminary data.</text>
</comment>
<dbReference type="VEuPathDB" id="FungiDB:ACJ73_10363"/>
<sequence length="167" mass="20583">RTLHEARPRLPPRLLHNLRLVPLRTRRTPRTNHPHQRRRECPHRHRRQQIRPRGRPRRLAVARLRPLPTVGKLAVLRNFRPPPCERQRGLHRLVSADYPQGYTGESGAEYGAGDEWEEWRRRRQWWWWWWCEWWLWDWWGRKAQSTQWWADKASEESEGKRGLCDFV</sequence>
<dbReference type="AlphaFoldDB" id="A0A1J9Q0B3"/>
<evidence type="ECO:0000313" key="2">
    <source>
        <dbReference type="EMBL" id="OJD09380.1"/>
    </source>
</evidence>
<feature type="non-terminal residue" evidence="2">
    <location>
        <position position="167"/>
    </location>
</feature>
<keyword evidence="3" id="KW-1185">Reference proteome</keyword>
<evidence type="ECO:0000256" key="1">
    <source>
        <dbReference type="SAM" id="MobiDB-lite"/>
    </source>
</evidence>
<reference evidence="2 3" key="1">
    <citation type="submission" date="2015-08" db="EMBL/GenBank/DDBJ databases">
        <title>Emmonsia species relationships and genome sequence.</title>
        <authorList>
            <person name="Cuomo C.A."/>
            <person name="Schwartz I.S."/>
            <person name="Kenyon C."/>
            <person name="De Hoog G.S."/>
            <person name="Govender N.P."/>
            <person name="Botha A."/>
            <person name="Moreno L."/>
            <person name="De Vries M."/>
            <person name="Munoz J.F."/>
            <person name="Stielow J.B."/>
        </authorList>
    </citation>
    <scope>NUCLEOTIDE SEQUENCE [LARGE SCALE GENOMIC DNA]</scope>
    <source>
        <strain evidence="2 3">EI222</strain>
    </source>
</reference>
<feature type="non-terminal residue" evidence="2">
    <location>
        <position position="1"/>
    </location>
</feature>
<dbReference type="EMBL" id="LGTZ01003818">
    <property type="protein sequence ID" value="OJD09380.1"/>
    <property type="molecule type" value="Genomic_DNA"/>
</dbReference>
<evidence type="ECO:0000313" key="3">
    <source>
        <dbReference type="Proteomes" id="UP000242791"/>
    </source>
</evidence>
<proteinExistence type="predicted"/>
<name>A0A1J9Q0B3_9EURO</name>
<gene>
    <name evidence="2" type="ORF">ACJ73_10363</name>
</gene>
<dbReference type="Proteomes" id="UP000242791">
    <property type="component" value="Unassembled WGS sequence"/>
</dbReference>
<organism evidence="2 3">
    <name type="scientific">Blastomyces percursus</name>
    <dbReference type="NCBI Taxonomy" id="1658174"/>
    <lineage>
        <taxon>Eukaryota</taxon>
        <taxon>Fungi</taxon>
        <taxon>Dikarya</taxon>
        <taxon>Ascomycota</taxon>
        <taxon>Pezizomycotina</taxon>
        <taxon>Eurotiomycetes</taxon>
        <taxon>Eurotiomycetidae</taxon>
        <taxon>Onygenales</taxon>
        <taxon>Ajellomycetaceae</taxon>
        <taxon>Blastomyces</taxon>
    </lineage>
</organism>
<feature type="region of interest" description="Disordered" evidence="1">
    <location>
        <begin position="27"/>
        <end position="53"/>
    </location>
</feature>
<protein>
    <submittedName>
        <fullName evidence="2">Uncharacterized protein</fullName>
    </submittedName>
</protein>
<accession>A0A1J9Q0B3</accession>